<dbReference type="GO" id="GO:0000932">
    <property type="term" value="C:P-body"/>
    <property type="evidence" value="ECO:0007669"/>
    <property type="project" value="TreeGrafter"/>
</dbReference>
<feature type="domain" description="FFD box profile" evidence="5">
    <location>
        <begin position="93"/>
        <end position="109"/>
    </location>
</feature>
<dbReference type="PANTHER" id="PTHR13586:SF0">
    <property type="entry name" value="TRAILER HITCH, ISOFORM H"/>
    <property type="match status" value="1"/>
</dbReference>
<organism evidence="7 8">
    <name type="scientific">Desmophyllum pertusum</name>
    <dbReference type="NCBI Taxonomy" id="174260"/>
    <lineage>
        <taxon>Eukaryota</taxon>
        <taxon>Metazoa</taxon>
        <taxon>Cnidaria</taxon>
        <taxon>Anthozoa</taxon>
        <taxon>Hexacorallia</taxon>
        <taxon>Scleractinia</taxon>
        <taxon>Caryophylliina</taxon>
        <taxon>Caryophylliidae</taxon>
        <taxon>Desmophyllum</taxon>
    </lineage>
</organism>
<feature type="domain" description="TFG box profile" evidence="6">
    <location>
        <begin position="117"/>
        <end position="137"/>
    </location>
</feature>
<dbReference type="InterPro" id="IPR019050">
    <property type="entry name" value="FDF_dom"/>
</dbReference>
<dbReference type="GO" id="GO:0034063">
    <property type="term" value="P:stress granule assembly"/>
    <property type="evidence" value="ECO:0007669"/>
    <property type="project" value="TreeGrafter"/>
</dbReference>
<dbReference type="OrthoDB" id="21539at2759"/>
<dbReference type="Proteomes" id="UP001163046">
    <property type="component" value="Unassembled WGS sequence"/>
</dbReference>
<feature type="compositionally biased region" description="Gly residues" evidence="3">
    <location>
        <begin position="171"/>
        <end position="184"/>
    </location>
</feature>
<dbReference type="SMART" id="SM01199">
    <property type="entry name" value="FDF"/>
    <property type="match status" value="1"/>
</dbReference>
<sequence>MTNDIGGNRRTQGRRGNSSTRGSKPRTGGGPVKFEGEFDFESSNAKFNKEEVEEELQQKLHENLRITDEDENTTTNSPAENEVIHDQPQSPDNFYDGSKSFFDSISCEANDRDKNRRAHPSWQQERKVNMETFGVTGGMRRGGRGRGRGRGGYRGGRGGSRYQGRDDNNRGGRGNWRGGRGGYRSGRSKAWVDYPINGDDKLPVARNLANGPPMAGDGQATAQA</sequence>
<evidence type="ECO:0000259" key="5">
    <source>
        <dbReference type="PROSITE" id="PS51513"/>
    </source>
</evidence>
<reference evidence="7" key="1">
    <citation type="submission" date="2023-01" db="EMBL/GenBank/DDBJ databases">
        <title>Genome assembly of the deep-sea coral Lophelia pertusa.</title>
        <authorList>
            <person name="Herrera S."/>
            <person name="Cordes E."/>
        </authorList>
    </citation>
    <scope>NUCLEOTIDE SEQUENCE</scope>
    <source>
        <strain evidence="7">USNM1676648</strain>
        <tissue evidence="7">Polyp</tissue>
    </source>
</reference>
<comment type="caution">
    <text evidence="7">The sequence shown here is derived from an EMBL/GenBank/DDBJ whole genome shotgun (WGS) entry which is preliminary data.</text>
</comment>
<evidence type="ECO:0000259" key="6">
    <source>
        <dbReference type="PROSITE" id="PS51536"/>
    </source>
</evidence>
<dbReference type="PROSITE" id="PS51536">
    <property type="entry name" value="TFG"/>
    <property type="match status" value="1"/>
</dbReference>
<gene>
    <name evidence="7" type="primary">LSM14A</name>
    <name evidence="7" type="ORF">OS493_033513</name>
</gene>
<dbReference type="InterPro" id="IPR025761">
    <property type="entry name" value="FFD_box"/>
</dbReference>
<evidence type="ECO:0000313" key="7">
    <source>
        <dbReference type="EMBL" id="KAJ7376633.1"/>
    </source>
</evidence>
<dbReference type="PANTHER" id="PTHR13586">
    <property type="entry name" value="SCD6 PROTEIN-RELATED"/>
    <property type="match status" value="1"/>
</dbReference>
<keyword evidence="8" id="KW-1185">Reference proteome</keyword>
<feature type="short sequence motif" description="FFD box" evidence="1">
    <location>
        <begin position="93"/>
        <end position="109"/>
    </location>
</feature>
<evidence type="ECO:0000256" key="2">
    <source>
        <dbReference type="PROSITE-ProRule" id="PRU00869"/>
    </source>
</evidence>
<dbReference type="PROSITE" id="PS51513">
    <property type="entry name" value="FFD"/>
    <property type="match status" value="1"/>
</dbReference>
<accession>A0A9X0CW79</accession>
<proteinExistence type="predicted"/>
<evidence type="ECO:0000256" key="3">
    <source>
        <dbReference type="SAM" id="MobiDB-lite"/>
    </source>
</evidence>
<dbReference type="GO" id="GO:0033962">
    <property type="term" value="P:P-body assembly"/>
    <property type="evidence" value="ECO:0007669"/>
    <property type="project" value="TreeGrafter"/>
</dbReference>
<feature type="compositionally biased region" description="Basic residues" evidence="3">
    <location>
        <begin position="141"/>
        <end position="151"/>
    </location>
</feature>
<evidence type="ECO:0000256" key="1">
    <source>
        <dbReference type="PROSITE-ProRule" id="PRU00846"/>
    </source>
</evidence>
<feature type="compositionally biased region" description="Basic and acidic residues" evidence="3">
    <location>
        <begin position="56"/>
        <end position="67"/>
    </location>
</feature>
<feature type="short sequence motif" description="TFG box" evidence="2">
    <location>
        <begin position="117"/>
        <end position="137"/>
    </location>
</feature>
<dbReference type="Pfam" id="PF09532">
    <property type="entry name" value="FDF"/>
    <property type="match status" value="1"/>
</dbReference>
<feature type="compositionally biased region" description="Low complexity" evidence="3">
    <location>
        <begin position="1"/>
        <end position="22"/>
    </location>
</feature>
<dbReference type="InterPro" id="IPR025768">
    <property type="entry name" value="TFG_box"/>
</dbReference>
<evidence type="ECO:0000259" key="4">
    <source>
        <dbReference type="PROSITE" id="PS51512"/>
    </source>
</evidence>
<dbReference type="GO" id="GO:0003729">
    <property type="term" value="F:mRNA binding"/>
    <property type="evidence" value="ECO:0007669"/>
    <property type="project" value="TreeGrafter"/>
</dbReference>
<feature type="compositionally biased region" description="Gly residues" evidence="3">
    <location>
        <begin position="152"/>
        <end position="161"/>
    </location>
</feature>
<evidence type="ECO:0000313" key="8">
    <source>
        <dbReference type="Proteomes" id="UP001163046"/>
    </source>
</evidence>
<dbReference type="PROSITE" id="PS51512">
    <property type="entry name" value="DFDF"/>
    <property type="match status" value="1"/>
</dbReference>
<dbReference type="InterPro" id="IPR025762">
    <property type="entry name" value="DFDF"/>
</dbReference>
<feature type="region of interest" description="Disordered" evidence="3">
    <location>
        <begin position="1"/>
        <end position="224"/>
    </location>
</feature>
<dbReference type="AlphaFoldDB" id="A0A9X0CW79"/>
<dbReference type="EMBL" id="MU826394">
    <property type="protein sequence ID" value="KAJ7376633.1"/>
    <property type="molecule type" value="Genomic_DNA"/>
</dbReference>
<feature type="domain" description="DFDF" evidence="4">
    <location>
        <begin position="26"/>
        <end position="62"/>
    </location>
</feature>
<name>A0A9X0CW79_9CNID</name>
<protein>
    <submittedName>
        <fullName evidence="7">Protein LSM14 A</fullName>
    </submittedName>
</protein>